<name>A0A481XV21_9CILI</name>
<feature type="region of interest" description="Disordered" evidence="6">
    <location>
        <begin position="294"/>
        <end position="327"/>
    </location>
</feature>
<evidence type="ECO:0000256" key="5">
    <source>
        <dbReference type="SAM" id="Coils"/>
    </source>
</evidence>
<dbReference type="GO" id="GO:0045910">
    <property type="term" value="P:negative regulation of DNA recombination"/>
    <property type="evidence" value="ECO:0007669"/>
    <property type="project" value="TreeGrafter"/>
</dbReference>
<keyword evidence="8" id="KW-0347">Helicase</keyword>
<feature type="region of interest" description="Disordered" evidence="6">
    <location>
        <begin position="358"/>
        <end position="399"/>
    </location>
</feature>
<dbReference type="Gene3D" id="3.40.50.300">
    <property type="entry name" value="P-loop containing nucleotide triphosphate hydrolases"/>
    <property type="match status" value="1"/>
</dbReference>
<dbReference type="AlphaFoldDB" id="A0A481XV21"/>
<dbReference type="GO" id="GO:0008270">
    <property type="term" value="F:zinc ion binding"/>
    <property type="evidence" value="ECO:0007669"/>
    <property type="project" value="UniProtKB-KW"/>
</dbReference>
<keyword evidence="8" id="KW-0067">ATP-binding</keyword>
<feature type="compositionally biased region" description="Low complexity" evidence="6">
    <location>
        <begin position="294"/>
        <end position="304"/>
    </location>
</feature>
<dbReference type="EMBL" id="MH615830">
    <property type="protein sequence ID" value="QBK46520.1"/>
    <property type="molecule type" value="mRNA"/>
</dbReference>
<dbReference type="Gene3D" id="3.30.40.10">
    <property type="entry name" value="Zinc/RING finger domain, C3HC4 (zinc finger)"/>
    <property type="match status" value="1"/>
</dbReference>
<feature type="domain" description="RING-type" evidence="7">
    <location>
        <begin position="598"/>
        <end position="637"/>
    </location>
</feature>
<dbReference type="PANTHER" id="PTHR11472">
    <property type="entry name" value="DNA REPAIR DEAD HELICASE RAD3/XP-D SUBFAMILY MEMBER"/>
    <property type="match status" value="1"/>
</dbReference>
<dbReference type="SUPFAM" id="SSF57850">
    <property type="entry name" value="RING/U-box"/>
    <property type="match status" value="1"/>
</dbReference>
<evidence type="ECO:0000259" key="7">
    <source>
        <dbReference type="PROSITE" id="PS50089"/>
    </source>
</evidence>
<dbReference type="InterPro" id="IPR013083">
    <property type="entry name" value="Znf_RING/FYVE/PHD"/>
</dbReference>
<accession>A0A481XV21</accession>
<keyword evidence="1" id="KW-0479">Metal-binding</keyword>
<dbReference type="InterPro" id="IPR018957">
    <property type="entry name" value="Znf_C3HC4_RING-type"/>
</dbReference>
<dbReference type="GO" id="GO:0010569">
    <property type="term" value="P:regulation of double-strand break repair via homologous recombination"/>
    <property type="evidence" value="ECO:0007669"/>
    <property type="project" value="TreeGrafter"/>
</dbReference>
<dbReference type="InterPro" id="IPR006555">
    <property type="entry name" value="ATP-dep_Helicase_C"/>
</dbReference>
<keyword evidence="3" id="KW-0862">Zinc</keyword>
<feature type="coiled-coil region" evidence="5">
    <location>
        <begin position="247"/>
        <end position="279"/>
    </location>
</feature>
<dbReference type="GO" id="GO:0003676">
    <property type="term" value="F:nucleic acid binding"/>
    <property type="evidence" value="ECO:0007669"/>
    <property type="project" value="InterPro"/>
</dbReference>
<reference evidence="8" key="1">
    <citation type="submission" date="2018-07" db="EMBL/GenBank/DDBJ databases">
        <title>Helicases in Philaterides dicentrarchi.</title>
        <authorList>
            <person name="Lamas J."/>
            <person name="Folgueira I."/>
            <person name="Defelipe A."/>
            <person name="Sueiro R."/>
            <person name="Leiro J."/>
        </authorList>
    </citation>
    <scope>NUCLEOTIDE SEQUENCE</scope>
</reference>
<feature type="region of interest" description="Disordered" evidence="6">
    <location>
        <begin position="568"/>
        <end position="587"/>
    </location>
</feature>
<organism evidence="8">
    <name type="scientific">Philasterides dicentrarchi</name>
    <dbReference type="NCBI Taxonomy" id="282688"/>
    <lineage>
        <taxon>Eukaryota</taxon>
        <taxon>Sar</taxon>
        <taxon>Alveolata</taxon>
        <taxon>Ciliophora</taxon>
        <taxon>Intramacronucleata</taxon>
        <taxon>Oligohymenophorea</taxon>
        <taxon>Scuticociliatia</taxon>
        <taxon>Philasterida</taxon>
        <taxon>Philasteridae</taxon>
        <taxon>Philasterides</taxon>
    </lineage>
</organism>
<dbReference type="InterPro" id="IPR045028">
    <property type="entry name" value="DinG/Rad3-like"/>
</dbReference>
<dbReference type="Pfam" id="PF00097">
    <property type="entry name" value="zf-C3HC4"/>
    <property type="match status" value="1"/>
</dbReference>
<dbReference type="PROSITE" id="PS50089">
    <property type="entry name" value="ZF_RING_2"/>
    <property type="match status" value="1"/>
</dbReference>
<dbReference type="GO" id="GO:1904430">
    <property type="term" value="P:negative regulation of t-circle formation"/>
    <property type="evidence" value="ECO:0007669"/>
    <property type="project" value="TreeGrafter"/>
</dbReference>
<dbReference type="GO" id="GO:0005524">
    <property type="term" value="F:ATP binding"/>
    <property type="evidence" value="ECO:0007669"/>
    <property type="project" value="InterPro"/>
</dbReference>
<evidence type="ECO:0000256" key="2">
    <source>
        <dbReference type="ARBA" id="ARBA00022771"/>
    </source>
</evidence>
<keyword evidence="5" id="KW-0175">Coiled coil</keyword>
<dbReference type="GO" id="GO:0016818">
    <property type="term" value="F:hydrolase activity, acting on acid anhydrides, in phosphorus-containing anhydrides"/>
    <property type="evidence" value="ECO:0007669"/>
    <property type="project" value="InterPro"/>
</dbReference>
<evidence type="ECO:0000256" key="1">
    <source>
        <dbReference type="ARBA" id="ARBA00022723"/>
    </source>
</evidence>
<keyword evidence="2 4" id="KW-0863">Zinc-finger</keyword>
<dbReference type="InterPro" id="IPR027417">
    <property type="entry name" value="P-loop_NTPase"/>
</dbReference>
<keyword evidence="8" id="KW-0547">Nucleotide-binding</keyword>
<protein>
    <submittedName>
        <fullName evidence="8">DNA repair helicase rad3</fullName>
    </submittedName>
</protein>
<evidence type="ECO:0000256" key="4">
    <source>
        <dbReference type="PROSITE-ProRule" id="PRU00175"/>
    </source>
</evidence>
<sequence length="667" mass="78555">MMAVNRGKLSEGYDFPDGLCRAVFMVGIPFPPLMDIKVNQKKKHLDAMKERGGGKISGQDWYLQQTMRATNQAIGRVVRHKNDFGAIYLTDLRFERYDIKGQISGWIRDYLKVWRSFADVDQDTARFFKLHMQSQQQVNQPTTLNEILAKANQSNDDLNLQDQQIKKQFNQKNERKEGRGEGGESFEDQLLNKIQLNNCNYNVIGTGNSFINSNKVSNNCKQQNKLLKVQEEYQNKQQQLSYQPNLFQKQQLRMQKLTQELQEQQKQEQQKEAQFMAQKQLFDSETENIISSQIQQEQIKQQQETQKRTSSSNSKIGAMIQGSRKKKSVQEIQEKQQYFLIQQESKLKQKIQQQQQQLHQQQLKNSENLKEFEEVEDNNSKSQMQIERQPESNDLDDDILKQDEEEQFNEEEEEDKFAERYSNLFKKQNESSQKLKNIKSKTLQTVKSQSNNTCKKEVEIGKSEDELEEEYYQIQKMIKDITEKTTDKKKIRLLNPQNMLQQQQQQIDNNRNRKTEKIVRKQSHSPPPINDKCKKPENKFLSRLEANDIFDSQNEGLFQLGSNLKNLTGNDGNSNSSRLQQDSSMNSQQLAEAGHKKCCICWEYKEQLYESSHCHHQACYPCWENWLQNKLECPMCREKVRLKYLQLPQKSQNNFSAYKNQIKHQQQ</sequence>
<evidence type="ECO:0000256" key="3">
    <source>
        <dbReference type="ARBA" id="ARBA00022833"/>
    </source>
</evidence>
<dbReference type="PANTHER" id="PTHR11472:SF34">
    <property type="entry name" value="REGULATOR OF TELOMERE ELONGATION HELICASE 1"/>
    <property type="match status" value="1"/>
</dbReference>
<proteinExistence type="evidence at transcript level"/>
<dbReference type="Pfam" id="PF13307">
    <property type="entry name" value="Helicase_C_2"/>
    <property type="match status" value="1"/>
</dbReference>
<evidence type="ECO:0000256" key="6">
    <source>
        <dbReference type="SAM" id="MobiDB-lite"/>
    </source>
</evidence>
<dbReference type="GO" id="GO:0005634">
    <property type="term" value="C:nucleus"/>
    <property type="evidence" value="ECO:0007669"/>
    <property type="project" value="TreeGrafter"/>
</dbReference>
<dbReference type="InterPro" id="IPR001841">
    <property type="entry name" value="Znf_RING"/>
</dbReference>
<keyword evidence="8" id="KW-0378">Hydrolase</keyword>
<dbReference type="GO" id="GO:0070182">
    <property type="term" value="F:DNA polymerase binding"/>
    <property type="evidence" value="ECO:0007669"/>
    <property type="project" value="TreeGrafter"/>
</dbReference>
<dbReference type="SMART" id="SM00491">
    <property type="entry name" value="HELICc2"/>
    <property type="match status" value="1"/>
</dbReference>
<dbReference type="GO" id="GO:0003678">
    <property type="term" value="F:DNA helicase activity"/>
    <property type="evidence" value="ECO:0007669"/>
    <property type="project" value="TreeGrafter"/>
</dbReference>
<evidence type="ECO:0000313" key="8">
    <source>
        <dbReference type="EMBL" id="QBK46520.1"/>
    </source>
</evidence>
<dbReference type="GO" id="GO:0090657">
    <property type="term" value="P:telomeric loop disassembly"/>
    <property type="evidence" value="ECO:0007669"/>
    <property type="project" value="TreeGrafter"/>
</dbReference>